<comment type="similarity">
    <text evidence="1 5">Belongs to the peptidase S8 family.</text>
</comment>
<feature type="active site" description="Charge relay system" evidence="5">
    <location>
        <position position="168"/>
    </location>
</feature>
<organism evidence="7 8">
    <name type="scientific">Cochleicola gelatinilyticus</name>
    <dbReference type="NCBI Taxonomy" id="1763537"/>
    <lineage>
        <taxon>Bacteria</taxon>
        <taxon>Pseudomonadati</taxon>
        <taxon>Bacteroidota</taxon>
        <taxon>Flavobacteriia</taxon>
        <taxon>Flavobacteriales</taxon>
        <taxon>Flavobacteriaceae</taxon>
        <taxon>Cochleicola</taxon>
    </lineage>
</organism>
<comment type="caution">
    <text evidence="7">The sequence shown here is derived from an EMBL/GenBank/DDBJ whole genome shotgun (WGS) entry which is preliminary data.</text>
</comment>
<dbReference type="SUPFAM" id="SSF52743">
    <property type="entry name" value="Subtilisin-like"/>
    <property type="match status" value="1"/>
</dbReference>
<dbReference type="PANTHER" id="PTHR43806">
    <property type="entry name" value="PEPTIDASE S8"/>
    <property type="match status" value="1"/>
</dbReference>
<keyword evidence="8" id="KW-1185">Reference proteome</keyword>
<dbReference type="GO" id="GO:0006508">
    <property type="term" value="P:proteolysis"/>
    <property type="evidence" value="ECO:0007669"/>
    <property type="project" value="UniProtKB-KW"/>
</dbReference>
<keyword evidence="4 5" id="KW-0720">Serine protease</keyword>
<dbReference type="InterPro" id="IPR050131">
    <property type="entry name" value="Peptidase_S8_subtilisin-like"/>
</dbReference>
<dbReference type="InterPro" id="IPR015500">
    <property type="entry name" value="Peptidase_S8_subtilisin-rel"/>
</dbReference>
<dbReference type="RefSeq" id="WP_068588117.1">
    <property type="nucleotide sequence ID" value="NZ_LRXL01000001.1"/>
</dbReference>
<evidence type="ECO:0000256" key="5">
    <source>
        <dbReference type="PROSITE-ProRule" id="PRU01240"/>
    </source>
</evidence>
<feature type="active site" description="Charge relay system" evidence="5">
    <location>
        <position position="398"/>
    </location>
</feature>
<evidence type="ECO:0000313" key="7">
    <source>
        <dbReference type="EMBL" id="OAB81798.1"/>
    </source>
</evidence>
<dbReference type="PANTHER" id="PTHR43806:SF11">
    <property type="entry name" value="CEREVISIN-RELATED"/>
    <property type="match status" value="1"/>
</dbReference>
<feature type="domain" description="Peptidase S8/S53" evidence="6">
    <location>
        <begin position="160"/>
        <end position="431"/>
    </location>
</feature>
<dbReference type="GO" id="GO:0004252">
    <property type="term" value="F:serine-type endopeptidase activity"/>
    <property type="evidence" value="ECO:0007669"/>
    <property type="project" value="UniProtKB-UniRule"/>
</dbReference>
<dbReference type="STRING" id="1763537.ULVI_00215"/>
<evidence type="ECO:0000256" key="4">
    <source>
        <dbReference type="ARBA" id="ARBA00022825"/>
    </source>
</evidence>
<protein>
    <recommendedName>
        <fullName evidence="6">Peptidase S8/S53 domain-containing protein</fullName>
    </recommendedName>
</protein>
<dbReference type="AlphaFoldDB" id="A0A167KE61"/>
<dbReference type="Proteomes" id="UP000077013">
    <property type="component" value="Unassembled WGS sequence"/>
</dbReference>
<name>A0A167KE61_9FLAO</name>
<keyword evidence="3 5" id="KW-0378">Hydrolase</keyword>
<dbReference type="PROSITE" id="PS51892">
    <property type="entry name" value="SUBTILASE"/>
    <property type="match status" value="1"/>
</dbReference>
<gene>
    <name evidence="7" type="ORF">ULVI_00215</name>
</gene>
<sequence>MSKRLFLFFFISVHLQLLSQQADEERYYFHTNIADAASLTIKDNNDGTLKIKNRRNTIETKIYEKFTVFSFEKAFPTTRNKMLQSVYSIVTNDVGLLSQLKHNFPEKYTRIDQFYPNENSYYPNDYGETSPNKNLGVALKLHDLDLIDAPGAWGITKGSKKVVIGISDGKVDSTSADIKGRVSNYLKYFNNTKGNVCAHGTNVTAIAAGNSDNAHGRPGLCSGCDVITNGYGSFKYVEELVAAGAKVINTSWVTCGMGPYHENIEARIDEFYEDGIIIVASAGNGKDCNKEDDYGSDDYGYPASFEKVLSVTGVYAANENPSDSLFIGKEGKRATTHLKDRHIRELAVGDDGKLHAKYWKWAMQFNESVDICAPIETYLAGDAVCGEKKPTSYGGATSTAAPYITGVIGLMWSANYCLSSYEIESILKLTSAPIDHLQGNERFAGKLGSGRVNAHEAVKMARDLTLPEGRVLISGRDFSRFHFELKQAPNNIRIQNQVFRDSATVAFNAKRAIQLKPGTHLKPDRSGYVSLKIDPEIVYTECFPKPVKKYPSVYPERKSAPRTSTKTPASKQKISSTLRVAKEKKLFRTTIDRSLKSIVISPSETVTQAFVVKIFTKDNTLYYSQEFDSKRIATIPYQSFTETSVVVRITSEGISETHTLNITP</sequence>
<dbReference type="PRINTS" id="PR00723">
    <property type="entry name" value="SUBTILISIN"/>
</dbReference>
<dbReference type="OrthoDB" id="1055762at2"/>
<evidence type="ECO:0000256" key="1">
    <source>
        <dbReference type="ARBA" id="ARBA00011073"/>
    </source>
</evidence>
<evidence type="ECO:0000256" key="2">
    <source>
        <dbReference type="ARBA" id="ARBA00022670"/>
    </source>
</evidence>
<dbReference type="InterPro" id="IPR036852">
    <property type="entry name" value="Peptidase_S8/S53_dom_sf"/>
</dbReference>
<feature type="active site" description="Charge relay system" evidence="5">
    <location>
        <position position="199"/>
    </location>
</feature>
<dbReference type="Gene3D" id="3.40.50.200">
    <property type="entry name" value="Peptidase S8/S53 domain"/>
    <property type="match status" value="1"/>
</dbReference>
<accession>A0A167KE61</accession>
<dbReference type="CDD" id="cd00306">
    <property type="entry name" value="Peptidases_S8_S53"/>
    <property type="match status" value="1"/>
</dbReference>
<reference evidence="7 8" key="1">
    <citation type="submission" date="2016-02" db="EMBL/GenBank/DDBJ databases">
        <title>Ulvibacter sp. LPB0005, isolated from Thais luteostoma.</title>
        <authorList>
            <person name="Shin S.-K."/>
            <person name="Yi H."/>
        </authorList>
    </citation>
    <scope>NUCLEOTIDE SEQUENCE [LARGE SCALE GENOMIC DNA]</scope>
    <source>
        <strain evidence="7 8">LPB0005</strain>
    </source>
</reference>
<evidence type="ECO:0000313" key="8">
    <source>
        <dbReference type="Proteomes" id="UP000077013"/>
    </source>
</evidence>
<evidence type="ECO:0000256" key="3">
    <source>
        <dbReference type="ARBA" id="ARBA00022801"/>
    </source>
</evidence>
<keyword evidence="2 5" id="KW-0645">Protease</keyword>
<proteinExistence type="inferred from homology"/>
<dbReference type="InterPro" id="IPR000209">
    <property type="entry name" value="Peptidase_S8/S53_dom"/>
</dbReference>
<dbReference type="Pfam" id="PF00082">
    <property type="entry name" value="Peptidase_S8"/>
    <property type="match status" value="1"/>
</dbReference>
<evidence type="ECO:0000259" key="6">
    <source>
        <dbReference type="Pfam" id="PF00082"/>
    </source>
</evidence>
<dbReference type="EMBL" id="LRXL01000001">
    <property type="protein sequence ID" value="OAB81798.1"/>
    <property type="molecule type" value="Genomic_DNA"/>
</dbReference>